<dbReference type="OrthoDB" id="325633at2157"/>
<dbReference type="AlphaFoldDB" id="A0A1H4ASI3"/>
<evidence type="ECO:0000313" key="1">
    <source>
        <dbReference type="EMBL" id="SEA38873.1"/>
    </source>
</evidence>
<evidence type="ECO:0000313" key="2">
    <source>
        <dbReference type="Proteomes" id="UP000236755"/>
    </source>
</evidence>
<name>A0A1H4ASI3_9EURY</name>
<sequence>MTDYNGKVRAVVLAALMVFSVFAGTVALSGTAAANVSSISGQSAQDLVAGQTSVTQEVTYSTTIPGDTTPETYTLDADAYEGTSSATIQDVSVSLRNADDELSVGTVSESSGDYNIDIQDSGTDGTTHSFTLVLTITQDTQGASTGTYDLTLSAASGASSTVSFDITSLSSNSDKRAGNAAGSGTFDTYDGEGYVFDGANVYQGESDIELGGSISGGVVKTAGNDEGVTLEVPDIPQDQATGRYTTNGSNNAPGVTVQRPRVTTLDVNNQYG</sequence>
<proteinExistence type="predicted"/>
<feature type="non-terminal residue" evidence="1">
    <location>
        <position position="272"/>
    </location>
</feature>
<protein>
    <submittedName>
        <fullName evidence="1">Surface glycoprotein</fullName>
    </submittedName>
</protein>
<dbReference type="RefSeq" id="WP_218124121.1">
    <property type="nucleotide sequence ID" value="NZ_FNQT01000007.1"/>
</dbReference>
<dbReference type="EMBL" id="FNQT01000007">
    <property type="protein sequence ID" value="SEA38873.1"/>
    <property type="molecule type" value="Genomic_DNA"/>
</dbReference>
<dbReference type="Proteomes" id="UP000236755">
    <property type="component" value="Unassembled WGS sequence"/>
</dbReference>
<gene>
    <name evidence="1" type="ORF">SAMN04488065_2933</name>
</gene>
<keyword evidence="2" id="KW-1185">Reference proteome</keyword>
<accession>A0A1H4ASI3</accession>
<dbReference type="NCBIfam" id="TIGR04207">
    <property type="entry name" value="halo_sig_pep"/>
    <property type="match status" value="1"/>
</dbReference>
<organism evidence="1 2">
    <name type="scientific">Haloplanus vescus</name>
    <dbReference type="NCBI Taxonomy" id="555874"/>
    <lineage>
        <taxon>Archaea</taxon>
        <taxon>Methanobacteriati</taxon>
        <taxon>Methanobacteriota</taxon>
        <taxon>Stenosarchaea group</taxon>
        <taxon>Halobacteria</taxon>
        <taxon>Halobacteriales</taxon>
        <taxon>Haloferacaceae</taxon>
        <taxon>Haloplanus</taxon>
    </lineage>
</organism>
<reference evidence="1 2" key="1">
    <citation type="submission" date="2016-10" db="EMBL/GenBank/DDBJ databases">
        <authorList>
            <person name="de Groot N.N."/>
        </authorList>
    </citation>
    <scope>NUCLEOTIDE SEQUENCE [LARGE SCALE GENOMIC DNA]</scope>
    <source>
        <strain evidence="1 2">CGMCC 1.8712</strain>
    </source>
</reference>
<dbReference type="InterPro" id="IPR026452">
    <property type="entry name" value="Surf_glycop_sig_pep"/>
</dbReference>